<reference evidence="14 15" key="1">
    <citation type="journal article" date="2013" name="BMC Genomics">
        <title>Reconstruction of the lipid metabolism for the microalga Monoraphidium neglectum from its genome sequence reveals characteristics suitable for biofuel production.</title>
        <authorList>
            <person name="Bogen C."/>
            <person name="Al-Dilaimi A."/>
            <person name="Albersmeier A."/>
            <person name="Wichmann J."/>
            <person name="Grundmann M."/>
            <person name="Rupp O."/>
            <person name="Lauersen K.J."/>
            <person name="Blifernez-Klassen O."/>
            <person name="Kalinowski J."/>
            <person name="Goesmann A."/>
            <person name="Mussgnug J.H."/>
            <person name="Kruse O."/>
        </authorList>
    </citation>
    <scope>NUCLEOTIDE SEQUENCE [LARGE SCALE GENOMIC DNA]</scope>
    <source>
        <strain evidence="14 15">SAG 48.87</strain>
    </source>
</reference>
<dbReference type="GeneID" id="25735465"/>
<comment type="similarity">
    <text evidence="2">Belongs to the HAK/KUP transporter (TC 2.A.72.3) family.</text>
</comment>
<proteinExistence type="inferred from homology"/>
<evidence type="ECO:0000256" key="7">
    <source>
        <dbReference type="ARBA" id="ARBA00022989"/>
    </source>
</evidence>
<evidence type="ECO:0000256" key="1">
    <source>
        <dbReference type="ARBA" id="ARBA00004141"/>
    </source>
</evidence>
<keyword evidence="6" id="KW-0630">Potassium</keyword>
<evidence type="ECO:0000256" key="4">
    <source>
        <dbReference type="ARBA" id="ARBA00022538"/>
    </source>
</evidence>
<protein>
    <submittedName>
        <fullName evidence="14">Putative potassium transporter 2</fullName>
    </submittedName>
</protein>
<keyword evidence="4" id="KW-0633">Potassium transport</keyword>
<dbReference type="AlphaFoldDB" id="A0A0D2MS11"/>
<dbReference type="Proteomes" id="UP000054498">
    <property type="component" value="Unassembled WGS sequence"/>
</dbReference>
<dbReference type="STRING" id="145388.A0A0D2MS11"/>
<evidence type="ECO:0000256" key="8">
    <source>
        <dbReference type="ARBA" id="ARBA00023065"/>
    </source>
</evidence>
<feature type="compositionally biased region" description="Gly residues" evidence="10">
    <location>
        <begin position="514"/>
        <end position="523"/>
    </location>
</feature>
<evidence type="ECO:0000259" key="12">
    <source>
        <dbReference type="Pfam" id="PF02705"/>
    </source>
</evidence>
<feature type="transmembrane region" description="Helical" evidence="11">
    <location>
        <begin position="67"/>
        <end position="86"/>
    </location>
</feature>
<evidence type="ECO:0000256" key="6">
    <source>
        <dbReference type="ARBA" id="ARBA00022958"/>
    </source>
</evidence>
<evidence type="ECO:0000313" key="14">
    <source>
        <dbReference type="EMBL" id="KIZ05370.1"/>
    </source>
</evidence>
<keyword evidence="8" id="KW-0406">Ion transport</keyword>
<evidence type="ECO:0000259" key="13">
    <source>
        <dbReference type="Pfam" id="PF22776"/>
    </source>
</evidence>
<evidence type="ECO:0000256" key="10">
    <source>
        <dbReference type="SAM" id="MobiDB-lite"/>
    </source>
</evidence>
<dbReference type="OrthoDB" id="504708at2759"/>
<evidence type="ECO:0000256" key="3">
    <source>
        <dbReference type="ARBA" id="ARBA00022448"/>
    </source>
</evidence>
<accession>A0A0D2MS11</accession>
<keyword evidence="5 11" id="KW-0812">Transmembrane</keyword>
<feature type="domain" description="K+ potassium transporter C-terminal" evidence="13">
    <location>
        <begin position="272"/>
        <end position="353"/>
    </location>
</feature>
<dbReference type="InterPro" id="IPR053952">
    <property type="entry name" value="K_trans_C"/>
</dbReference>
<evidence type="ECO:0000256" key="9">
    <source>
        <dbReference type="ARBA" id="ARBA00023136"/>
    </source>
</evidence>
<sequence length="634" mass="66409">MLVCGASVGIPQAMMLGVFPRLRVEHTDELQEGQIYIGQINFMLLIGCVAMVAGFQDTTAMGHAYGVAVMTVMFVTTFLSALVMVACYDINPILVGLYLAFFVPLEGLFLSSNAIKIPEGGWVTLVIAVFVASINFVWWYGSRQKTKWLLEQAAANTSLLRQLPAVDDADDVTSGRGAPPPAARPDGDGGAGFIGTYSAGDRDLTSKSNVEVLREGNKHAQEAGDGGARGAGTGRLSAVSAPYRRGGAASGGESKLERAQMSFGDMPLARVPGLAIFYTQSTSGVPAVMGHLLNNLPALARVSVLLTLRFVPMPYVMPTERFLVRRSRTIAGVYRVIARYGYMEEIDHGAHFVRQLVGCLVRHAAGEGREVVPRGGSPLAGSARGRSSGSDGGGHVALDVGEGAAPTAAAGGEGRGDGRAAKAWFSMSASMDDDATLMAVPAQAGEPPADGAEHVASIIAPLASPNTAAAEPPIAHAEIIPELGGSPRQLGRESYTRWQYREQSLPHRRRGGQPTLGGGPESFGVSTSGGGAGPPLSVPSIMARAASAGAPGIAPGGLSRRQLDEVGVLLDCYRQRTVYVVGGTRVLGREAGWNLLRRGVVQAYGAIANNTQPATRAWQLPDGQVVEVTLTMRL</sequence>
<feature type="compositionally biased region" description="Low complexity" evidence="10">
    <location>
        <begin position="374"/>
        <end position="389"/>
    </location>
</feature>
<feature type="region of interest" description="Disordered" evidence="10">
    <location>
        <begin position="371"/>
        <end position="399"/>
    </location>
</feature>
<evidence type="ECO:0000256" key="11">
    <source>
        <dbReference type="SAM" id="Phobius"/>
    </source>
</evidence>
<keyword evidence="9 11" id="KW-0472">Membrane</keyword>
<dbReference type="Pfam" id="PF02705">
    <property type="entry name" value="K_trans"/>
    <property type="match status" value="1"/>
</dbReference>
<dbReference type="PANTHER" id="PTHR30540">
    <property type="entry name" value="OSMOTIC STRESS POTASSIUM TRANSPORTER"/>
    <property type="match status" value="1"/>
</dbReference>
<keyword evidence="7 11" id="KW-1133">Transmembrane helix</keyword>
<dbReference type="GO" id="GO:0015079">
    <property type="term" value="F:potassium ion transmembrane transporter activity"/>
    <property type="evidence" value="ECO:0007669"/>
    <property type="project" value="InterPro"/>
</dbReference>
<dbReference type="PANTHER" id="PTHR30540:SF83">
    <property type="entry name" value="K+ POTASSIUM TRANSPORTER"/>
    <property type="match status" value="1"/>
</dbReference>
<gene>
    <name evidence="14" type="ORF">MNEG_2587</name>
</gene>
<dbReference type="InterPro" id="IPR003855">
    <property type="entry name" value="K+_transporter"/>
</dbReference>
<feature type="region of interest" description="Disordered" evidence="10">
    <location>
        <begin position="504"/>
        <end position="523"/>
    </location>
</feature>
<keyword evidence="15" id="KW-1185">Reference proteome</keyword>
<dbReference type="RefSeq" id="XP_013904389.1">
    <property type="nucleotide sequence ID" value="XM_014048935.1"/>
</dbReference>
<name>A0A0D2MS11_9CHLO</name>
<feature type="transmembrane region" description="Helical" evidence="11">
    <location>
        <begin position="92"/>
        <end position="110"/>
    </location>
</feature>
<evidence type="ECO:0000313" key="15">
    <source>
        <dbReference type="Proteomes" id="UP000054498"/>
    </source>
</evidence>
<feature type="transmembrane region" description="Helical" evidence="11">
    <location>
        <begin position="35"/>
        <end position="55"/>
    </location>
</feature>
<keyword evidence="3" id="KW-0813">Transport</keyword>
<organism evidence="14 15">
    <name type="scientific">Monoraphidium neglectum</name>
    <dbReference type="NCBI Taxonomy" id="145388"/>
    <lineage>
        <taxon>Eukaryota</taxon>
        <taxon>Viridiplantae</taxon>
        <taxon>Chlorophyta</taxon>
        <taxon>core chlorophytes</taxon>
        <taxon>Chlorophyceae</taxon>
        <taxon>CS clade</taxon>
        <taxon>Sphaeropleales</taxon>
        <taxon>Selenastraceae</taxon>
        <taxon>Monoraphidium</taxon>
    </lineage>
</organism>
<feature type="region of interest" description="Disordered" evidence="10">
    <location>
        <begin position="170"/>
        <end position="190"/>
    </location>
</feature>
<feature type="transmembrane region" description="Helical" evidence="11">
    <location>
        <begin position="122"/>
        <end position="141"/>
    </location>
</feature>
<dbReference type="InterPro" id="IPR053951">
    <property type="entry name" value="K_trans_N"/>
</dbReference>
<dbReference type="GO" id="GO:0016020">
    <property type="term" value="C:membrane"/>
    <property type="evidence" value="ECO:0007669"/>
    <property type="project" value="UniProtKB-SubCell"/>
</dbReference>
<dbReference type="EMBL" id="KK100516">
    <property type="protein sequence ID" value="KIZ05370.1"/>
    <property type="molecule type" value="Genomic_DNA"/>
</dbReference>
<dbReference type="KEGG" id="mng:MNEG_2587"/>
<feature type="domain" description="K+ potassium transporter integral membrane" evidence="12">
    <location>
        <begin position="10"/>
        <end position="157"/>
    </location>
</feature>
<comment type="subcellular location">
    <subcellularLocation>
        <location evidence="1">Membrane</location>
        <topology evidence="1">Multi-pass membrane protein</topology>
    </subcellularLocation>
</comment>
<dbReference type="Pfam" id="PF22776">
    <property type="entry name" value="K_trans_C"/>
    <property type="match status" value="1"/>
</dbReference>
<evidence type="ECO:0000256" key="5">
    <source>
        <dbReference type="ARBA" id="ARBA00022692"/>
    </source>
</evidence>
<evidence type="ECO:0000256" key="2">
    <source>
        <dbReference type="ARBA" id="ARBA00008440"/>
    </source>
</evidence>